<keyword evidence="6" id="KW-1185">Reference proteome</keyword>
<name>A4ADB4_9GAMM</name>
<dbReference type="PANTHER" id="PTHR43875:SF14">
    <property type="entry name" value="ABC TRANSPORTER ATP-BINDING PROTEIN"/>
    <property type="match status" value="1"/>
</dbReference>
<dbReference type="SUPFAM" id="SSF52540">
    <property type="entry name" value="P-loop containing nucleoside triphosphate hydrolases"/>
    <property type="match status" value="1"/>
</dbReference>
<dbReference type="STRING" id="314285.KT71_12885"/>
<dbReference type="GO" id="GO:0005524">
    <property type="term" value="F:ATP binding"/>
    <property type="evidence" value="ECO:0007669"/>
    <property type="project" value="UniProtKB-KW"/>
</dbReference>
<evidence type="ECO:0000313" key="5">
    <source>
        <dbReference type="EMBL" id="EAQ96038.1"/>
    </source>
</evidence>
<protein>
    <submittedName>
        <fullName evidence="5">Carbohydrate ABC transporter ATP-binding protein, CUT1 family</fullName>
    </submittedName>
</protein>
<dbReference type="RefSeq" id="WP_008295008.1">
    <property type="nucleotide sequence ID" value="NZ_CM002299.1"/>
</dbReference>
<dbReference type="SMART" id="SM00382">
    <property type="entry name" value="AAA"/>
    <property type="match status" value="1"/>
</dbReference>
<dbReference type="AlphaFoldDB" id="A4ADB4"/>
<organism evidence="5 6">
    <name type="scientific">Congregibacter litoralis KT71</name>
    <dbReference type="NCBI Taxonomy" id="314285"/>
    <lineage>
        <taxon>Bacteria</taxon>
        <taxon>Pseudomonadati</taxon>
        <taxon>Pseudomonadota</taxon>
        <taxon>Gammaproteobacteria</taxon>
        <taxon>Cellvibrionales</taxon>
        <taxon>Halieaceae</taxon>
        <taxon>Congregibacter</taxon>
    </lineage>
</organism>
<reference evidence="5 6" key="1">
    <citation type="journal article" date="2007" name="Proc. Natl. Acad. Sci. U.S.A.">
        <title>Characterization of a marine gammaproteobacterium capable of aerobic anoxygenic photosynthesis.</title>
        <authorList>
            <person name="Fuchs B.M."/>
            <person name="Spring S."/>
            <person name="Teeling H."/>
            <person name="Quast C."/>
            <person name="Wulf J."/>
            <person name="Schattenhofer M."/>
            <person name="Yan S."/>
            <person name="Ferriera S."/>
            <person name="Johnson J."/>
            <person name="Glockner F.O."/>
            <person name="Amann R."/>
        </authorList>
    </citation>
    <scope>NUCLEOTIDE SEQUENCE [LARGE SCALE GENOMIC DNA]</scope>
    <source>
        <strain evidence="5">KT71</strain>
    </source>
</reference>
<dbReference type="HOGENOM" id="CLU_000604_1_1_6"/>
<evidence type="ECO:0000259" key="4">
    <source>
        <dbReference type="PROSITE" id="PS50893"/>
    </source>
</evidence>
<dbReference type="PANTHER" id="PTHR43875">
    <property type="entry name" value="MALTODEXTRIN IMPORT ATP-BINDING PROTEIN MSMX"/>
    <property type="match status" value="1"/>
</dbReference>
<dbReference type="InterPro" id="IPR027417">
    <property type="entry name" value="P-loop_NTPase"/>
</dbReference>
<dbReference type="GO" id="GO:0016887">
    <property type="term" value="F:ATP hydrolysis activity"/>
    <property type="evidence" value="ECO:0007669"/>
    <property type="project" value="InterPro"/>
</dbReference>
<dbReference type="OrthoDB" id="9802264at2"/>
<dbReference type="Proteomes" id="UP000019205">
    <property type="component" value="Chromosome"/>
</dbReference>
<evidence type="ECO:0000256" key="3">
    <source>
        <dbReference type="SAM" id="MobiDB-lite"/>
    </source>
</evidence>
<keyword evidence="1" id="KW-0547">Nucleotide-binding</keyword>
<dbReference type="EMBL" id="AAOA02000001">
    <property type="protein sequence ID" value="EAQ96038.1"/>
    <property type="molecule type" value="Genomic_DNA"/>
</dbReference>
<dbReference type="Gene3D" id="3.40.50.300">
    <property type="entry name" value="P-loop containing nucleotide triphosphate hydrolases"/>
    <property type="match status" value="1"/>
</dbReference>
<dbReference type="GO" id="GO:0055052">
    <property type="term" value="C:ATP-binding cassette (ABC) transporter complex, substrate-binding subunit-containing"/>
    <property type="evidence" value="ECO:0007669"/>
    <property type="project" value="TreeGrafter"/>
</dbReference>
<gene>
    <name evidence="5" type="ORF">KT71_12885</name>
</gene>
<feature type="region of interest" description="Disordered" evidence="3">
    <location>
        <begin position="266"/>
        <end position="286"/>
    </location>
</feature>
<dbReference type="eggNOG" id="COG3839">
    <property type="taxonomic scope" value="Bacteria"/>
</dbReference>
<comment type="caution">
    <text evidence="5">The sequence shown here is derived from an EMBL/GenBank/DDBJ whole genome shotgun (WGS) entry which is preliminary data.</text>
</comment>
<sequence length="356" mass="38359">MAAISLENLSFRYPGASEDTLSNLQLEIADGEAHALLGASGAGKTTLLNILSGLLFPSAGSLRFNGNDVSRQSGRERRVAQVFQFPVLYESLSVAENLAFPLKTRKSDAGLIAERIAYICDELEICDLRELKPAALSLFQKQLVAVGKALVSPDVAMVLLDEPLTAVEPRTKWRLRQTLRRIQEDLKVTMIYVTHDQTEALTFADRVSVLSAGGLLQTDTPERLYAAPAHEFVGHFVGSPGMNFLPGQALGLGDVERVGFRPEWGTLSRGDADSPANTDKPAAQGSIGAEVLRTRLQGAQGGEAFGLITLSTAHGEVTVRGPMAGNSLQPGDGLQLQLSRCVCFENQTLVREIDFL</sequence>
<keyword evidence="2 5" id="KW-0067">ATP-binding</keyword>
<dbReference type="InterPro" id="IPR003439">
    <property type="entry name" value="ABC_transporter-like_ATP-bd"/>
</dbReference>
<dbReference type="Gene3D" id="2.40.50.100">
    <property type="match status" value="1"/>
</dbReference>
<dbReference type="InterPro" id="IPR047641">
    <property type="entry name" value="ABC_transpr_MalK/UgpC-like"/>
</dbReference>
<reference evidence="5 6" key="2">
    <citation type="journal article" date="2009" name="PLoS ONE">
        <title>The photosynthetic apparatus and its regulation in the aerobic gammaproteobacterium Congregibacter litoralis gen. nov., sp. nov.</title>
        <authorList>
            <person name="Spring S."/>
            <person name="Lunsdorf H."/>
            <person name="Fuchs B.M."/>
            <person name="Tindall B.J."/>
        </authorList>
    </citation>
    <scope>NUCLEOTIDE SEQUENCE [LARGE SCALE GENOMIC DNA]</scope>
    <source>
        <strain evidence="5">KT71</strain>
    </source>
</reference>
<evidence type="ECO:0000256" key="2">
    <source>
        <dbReference type="ARBA" id="ARBA00022840"/>
    </source>
</evidence>
<dbReference type="InterPro" id="IPR003593">
    <property type="entry name" value="AAA+_ATPase"/>
</dbReference>
<feature type="domain" description="ABC transporter" evidence="4">
    <location>
        <begin position="4"/>
        <end position="237"/>
    </location>
</feature>
<dbReference type="PROSITE" id="PS50893">
    <property type="entry name" value="ABC_TRANSPORTER_2"/>
    <property type="match status" value="1"/>
</dbReference>
<evidence type="ECO:0000313" key="6">
    <source>
        <dbReference type="Proteomes" id="UP000019205"/>
    </source>
</evidence>
<proteinExistence type="predicted"/>
<dbReference type="Pfam" id="PF00005">
    <property type="entry name" value="ABC_tran"/>
    <property type="match status" value="1"/>
</dbReference>
<evidence type="ECO:0000256" key="1">
    <source>
        <dbReference type="ARBA" id="ARBA00022741"/>
    </source>
</evidence>
<accession>A4ADB4</accession>